<dbReference type="PANTHER" id="PTHR34068:SF2">
    <property type="entry name" value="UPF0145 PROTEIN SCO3412"/>
    <property type="match status" value="1"/>
</dbReference>
<evidence type="ECO:0000256" key="1">
    <source>
        <dbReference type="ARBA" id="ARBA00010751"/>
    </source>
</evidence>
<comment type="caution">
    <text evidence="3">The sequence shown here is derived from an EMBL/GenBank/DDBJ whole genome shotgun (WGS) entry which is preliminary data.</text>
</comment>
<dbReference type="InterPro" id="IPR035439">
    <property type="entry name" value="UPF0145_dom_sf"/>
</dbReference>
<evidence type="ECO:0000313" key="3">
    <source>
        <dbReference type="EMBL" id="HGW91995.1"/>
    </source>
</evidence>
<dbReference type="InterPro" id="IPR002765">
    <property type="entry name" value="UPF0145_YbjQ-like"/>
</dbReference>
<sequence length="107" mass="11597">MIITTTDDIPGYRIVEVYGLVRGNTVRAKHIGKDILASLRNIVGGEIVEYSTMLAEAREEAIDRMVSKAEKMGANAVVGLRFITASIMQAAAELLAYGTAVKVEKIK</sequence>
<dbReference type="PANTHER" id="PTHR34068">
    <property type="entry name" value="UPF0145 PROTEIN YBJQ"/>
    <property type="match status" value="1"/>
</dbReference>
<dbReference type="SUPFAM" id="SSF117782">
    <property type="entry name" value="YbjQ-like"/>
    <property type="match status" value="1"/>
</dbReference>
<name>A0A7C4U8L2_UNCW3</name>
<gene>
    <name evidence="3" type="ORF">ENV67_05575</name>
</gene>
<reference evidence="3" key="1">
    <citation type="journal article" date="2020" name="mSystems">
        <title>Genome- and Community-Level Interaction Insights into Carbon Utilization and Element Cycling Functions of Hydrothermarchaeota in Hydrothermal Sediment.</title>
        <authorList>
            <person name="Zhou Z."/>
            <person name="Liu Y."/>
            <person name="Xu W."/>
            <person name="Pan J."/>
            <person name="Luo Z.H."/>
            <person name="Li M."/>
        </authorList>
    </citation>
    <scope>NUCLEOTIDE SEQUENCE [LARGE SCALE GENOMIC DNA]</scope>
    <source>
        <strain evidence="3">SpSt-780</strain>
    </source>
</reference>
<dbReference type="EMBL" id="DTHG01000070">
    <property type="protein sequence ID" value="HGW91995.1"/>
    <property type="molecule type" value="Genomic_DNA"/>
</dbReference>
<dbReference type="Pfam" id="PF01906">
    <property type="entry name" value="YbjQ_1"/>
    <property type="match status" value="1"/>
</dbReference>
<organism evidence="3">
    <name type="scientific">candidate division WOR-3 bacterium</name>
    <dbReference type="NCBI Taxonomy" id="2052148"/>
    <lineage>
        <taxon>Bacteria</taxon>
        <taxon>Bacteria division WOR-3</taxon>
    </lineage>
</organism>
<accession>A0A7C4U8L2</accession>
<evidence type="ECO:0000256" key="2">
    <source>
        <dbReference type="HAMAP-Rule" id="MF_00338"/>
    </source>
</evidence>
<dbReference type="AlphaFoldDB" id="A0A7C4U8L2"/>
<proteinExistence type="inferred from homology"/>
<dbReference type="HAMAP" id="MF_00338">
    <property type="entry name" value="UPF0145"/>
    <property type="match status" value="1"/>
</dbReference>
<protein>
    <recommendedName>
        <fullName evidence="2">UPF0145 protein ENV67_05575</fullName>
    </recommendedName>
</protein>
<comment type="similarity">
    <text evidence="1 2">Belongs to the UPF0145 family.</text>
</comment>
<dbReference type="Gene3D" id="3.30.110.70">
    <property type="entry name" value="Hypothetical protein apc22750. Chain B"/>
    <property type="match status" value="1"/>
</dbReference>